<evidence type="ECO:0000256" key="9">
    <source>
        <dbReference type="ARBA" id="ARBA00023277"/>
    </source>
</evidence>
<reference evidence="12 13" key="2">
    <citation type="journal article" date="2010" name="Stand. Genomic Sci.">
        <title>Complete genome sequence of Desulfohalobium retbaense type strain (HR(100)).</title>
        <authorList>
            <person name="Spring S."/>
            <person name="Nolan M."/>
            <person name="Lapidus A."/>
            <person name="Glavina Del Rio T."/>
            <person name="Copeland A."/>
            <person name="Tice H."/>
            <person name="Cheng J.F."/>
            <person name="Lucas S."/>
            <person name="Land M."/>
            <person name="Chen F."/>
            <person name="Bruce D."/>
            <person name="Goodwin L."/>
            <person name="Pitluck S."/>
            <person name="Ivanova N."/>
            <person name="Mavromatis K."/>
            <person name="Mikhailova N."/>
            <person name="Pati A."/>
            <person name="Chen A."/>
            <person name="Palaniappan K."/>
            <person name="Hauser L."/>
            <person name="Chang Y.J."/>
            <person name="Jeffries C.D."/>
            <person name="Munk C."/>
            <person name="Kiss H."/>
            <person name="Chain P."/>
            <person name="Han C."/>
            <person name="Brettin T."/>
            <person name="Detter J.C."/>
            <person name="Schuler E."/>
            <person name="Goker M."/>
            <person name="Rohde M."/>
            <person name="Bristow J."/>
            <person name="Eisen J.A."/>
            <person name="Markowitz V."/>
            <person name="Hugenholtz P."/>
            <person name="Kyrpides N.C."/>
            <person name="Klenk H.P."/>
        </authorList>
    </citation>
    <scope>NUCLEOTIDE SEQUENCE [LARGE SCALE GENOMIC DNA]</scope>
    <source>
        <strain evidence="13">ATCC 49802 / DSM 20745 / S 6022</strain>
    </source>
</reference>
<dbReference type="UniPathway" id="UPA00214"/>
<dbReference type="InterPro" id="IPR001509">
    <property type="entry name" value="Epimerase_deHydtase"/>
</dbReference>
<dbReference type="STRING" id="479434.Sthe_1770"/>
<comment type="cofactor">
    <cofactor evidence="2 10">
        <name>NAD(+)</name>
        <dbReference type="ChEBI" id="CHEBI:57540"/>
    </cofactor>
</comment>
<dbReference type="AlphaFoldDB" id="D1C4N7"/>
<evidence type="ECO:0000256" key="1">
    <source>
        <dbReference type="ARBA" id="ARBA00000083"/>
    </source>
</evidence>
<evidence type="ECO:0000313" key="13">
    <source>
        <dbReference type="Proteomes" id="UP000002027"/>
    </source>
</evidence>
<dbReference type="RefSeq" id="WP_012872250.1">
    <property type="nucleotide sequence ID" value="NC_013523.1"/>
</dbReference>
<feature type="domain" description="NAD-dependent epimerase/dehydratase" evidence="11">
    <location>
        <begin position="4"/>
        <end position="248"/>
    </location>
</feature>
<dbReference type="eggNOG" id="COG1087">
    <property type="taxonomic scope" value="Bacteria"/>
</dbReference>
<dbReference type="Gene3D" id="3.40.50.720">
    <property type="entry name" value="NAD(P)-binding Rossmann-like Domain"/>
    <property type="match status" value="1"/>
</dbReference>
<evidence type="ECO:0000256" key="8">
    <source>
        <dbReference type="ARBA" id="ARBA00023235"/>
    </source>
</evidence>
<comment type="subunit">
    <text evidence="10">Homodimer.</text>
</comment>
<dbReference type="FunCoup" id="D1C4N7">
    <property type="interactions" value="222"/>
</dbReference>
<dbReference type="OrthoDB" id="9803061at2"/>
<dbReference type="Gene3D" id="3.90.25.10">
    <property type="entry name" value="UDP-galactose 4-epimerase, domain 1"/>
    <property type="match status" value="1"/>
</dbReference>
<dbReference type="InterPro" id="IPR036291">
    <property type="entry name" value="NAD(P)-bd_dom_sf"/>
</dbReference>
<evidence type="ECO:0000313" key="12">
    <source>
        <dbReference type="EMBL" id="ACZ39204.1"/>
    </source>
</evidence>
<evidence type="ECO:0000256" key="5">
    <source>
        <dbReference type="ARBA" id="ARBA00013189"/>
    </source>
</evidence>
<evidence type="ECO:0000256" key="4">
    <source>
        <dbReference type="ARBA" id="ARBA00007637"/>
    </source>
</evidence>
<evidence type="ECO:0000256" key="6">
    <source>
        <dbReference type="ARBA" id="ARBA00018569"/>
    </source>
</evidence>
<dbReference type="SUPFAM" id="SSF51735">
    <property type="entry name" value="NAD(P)-binding Rossmann-fold domains"/>
    <property type="match status" value="1"/>
</dbReference>
<keyword evidence="7 10" id="KW-0520">NAD</keyword>
<dbReference type="EC" id="5.1.3.2" evidence="5 10"/>
<organism evidence="12 13">
    <name type="scientific">Sphaerobacter thermophilus (strain ATCC 49802 / DSM 20745 / KCCM 41009 / NCIMB 13125 / S 6022)</name>
    <dbReference type="NCBI Taxonomy" id="479434"/>
    <lineage>
        <taxon>Bacteria</taxon>
        <taxon>Pseudomonadati</taxon>
        <taxon>Thermomicrobiota</taxon>
        <taxon>Thermomicrobia</taxon>
        <taxon>Sphaerobacterales</taxon>
        <taxon>Sphaerobacterineae</taxon>
        <taxon>Sphaerobacteraceae</taxon>
        <taxon>Sphaerobacter</taxon>
    </lineage>
</organism>
<keyword evidence="13" id="KW-1185">Reference proteome</keyword>
<dbReference type="HOGENOM" id="CLU_007383_1_10_0"/>
<dbReference type="Proteomes" id="UP000002027">
    <property type="component" value="Chromosome 1"/>
</dbReference>
<reference evidence="13" key="1">
    <citation type="submission" date="2009-11" db="EMBL/GenBank/DDBJ databases">
        <title>The complete chromosome 1 of Sphaerobacter thermophilus DSM 20745.</title>
        <authorList>
            <person name="Lucas S."/>
            <person name="Copeland A."/>
            <person name="Lapidus A."/>
            <person name="Glavina del Rio T."/>
            <person name="Dalin E."/>
            <person name="Tice H."/>
            <person name="Bruce D."/>
            <person name="Goodwin L."/>
            <person name="Pitluck S."/>
            <person name="Kyrpides N."/>
            <person name="Mavromatis K."/>
            <person name="Ivanova N."/>
            <person name="Mikhailova N."/>
            <person name="LaButti K.M."/>
            <person name="Clum A."/>
            <person name="Sun H.I."/>
            <person name="Brettin T."/>
            <person name="Detter J.C."/>
            <person name="Han C."/>
            <person name="Larimer F."/>
            <person name="Land M."/>
            <person name="Hauser L."/>
            <person name="Markowitz V."/>
            <person name="Cheng J.F."/>
            <person name="Hugenholtz P."/>
            <person name="Woyke T."/>
            <person name="Wu D."/>
            <person name="Steenblock K."/>
            <person name="Schneider S."/>
            <person name="Pukall R."/>
            <person name="Goeker M."/>
            <person name="Klenk H.P."/>
            <person name="Eisen J.A."/>
        </authorList>
    </citation>
    <scope>NUCLEOTIDE SEQUENCE [LARGE SCALE GENOMIC DNA]</scope>
    <source>
        <strain evidence="13">ATCC 49802 / DSM 20745 / S 6022</strain>
    </source>
</reference>
<keyword evidence="9 10" id="KW-0119">Carbohydrate metabolism</keyword>
<evidence type="ECO:0000256" key="10">
    <source>
        <dbReference type="RuleBase" id="RU366046"/>
    </source>
</evidence>
<dbReference type="CDD" id="cd05247">
    <property type="entry name" value="UDP_G4E_1_SDR_e"/>
    <property type="match status" value="1"/>
</dbReference>
<proteinExistence type="inferred from homology"/>
<dbReference type="PANTHER" id="PTHR43725">
    <property type="entry name" value="UDP-GLUCOSE 4-EPIMERASE"/>
    <property type="match status" value="1"/>
</dbReference>
<dbReference type="EMBL" id="CP001823">
    <property type="protein sequence ID" value="ACZ39204.1"/>
    <property type="molecule type" value="Genomic_DNA"/>
</dbReference>
<name>D1C4N7_SPHTD</name>
<dbReference type="NCBIfam" id="TIGR01179">
    <property type="entry name" value="galE"/>
    <property type="match status" value="1"/>
</dbReference>
<evidence type="ECO:0000256" key="3">
    <source>
        <dbReference type="ARBA" id="ARBA00004947"/>
    </source>
</evidence>
<comment type="catalytic activity">
    <reaction evidence="1 10">
        <text>UDP-alpha-D-glucose = UDP-alpha-D-galactose</text>
        <dbReference type="Rhea" id="RHEA:22168"/>
        <dbReference type="ChEBI" id="CHEBI:58885"/>
        <dbReference type="ChEBI" id="CHEBI:66914"/>
        <dbReference type="EC" id="5.1.3.2"/>
    </reaction>
</comment>
<dbReference type="GO" id="GO:0033499">
    <property type="term" value="P:galactose catabolic process via UDP-galactose, Leloir pathway"/>
    <property type="evidence" value="ECO:0007669"/>
    <property type="project" value="TreeGrafter"/>
</dbReference>
<gene>
    <name evidence="12" type="ordered locus">Sthe_1770</name>
</gene>
<protein>
    <recommendedName>
        <fullName evidence="6 10">UDP-glucose 4-epimerase</fullName>
        <ecNumber evidence="5 10">5.1.3.2</ecNumber>
    </recommendedName>
</protein>
<evidence type="ECO:0000256" key="2">
    <source>
        <dbReference type="ARBA" id="ARBA00001911"/>
    </source>
</evidence>
<dbReference type="InterPro" id="IPR005886">
    <property type="entry name" value="UDP_G4E"/>
</dbReference>
<dbReference type="KEGG" id="sti:Sthe_1770"/>
<evidence type="ECO:0000256" key="7">
    <source>
        <dbReference type="ARBA" id="ARBA00023027"/>
    </source>
</evidence>
<evidence type="ECO:0000259" key="11">
    <source>
        <dbReference type="Pfam" id="PF01370"/>
    </source>
</evidence>
<comment type="pathway">
    <text evidence="3 10">Carbohydrate metabolism; galactose metabolism.</text>
</comment>
<accession>D1C4N7</accession>
<sequence>MDLLVIGGAGFIGSVVAGQLLAAGHRVTVYDSLVNGHRAAIPDGADFVHGDVLDLDALTRTLSRGFDGVFHFAALSLVGESVAEPGRYFRTNIGGTVNVVEAMRATGVNRLVFSSTAAVYGIPDCVPIPETAPVRPISPYGASKLAVDTFLGFAAEAYGLGAVSLRYFNVAGAWDRFGEDHRPETHLIPLALQVALGRRPHLAVFGNDYPTPDGTCIRDYLHVEDLGVAHQLALAAAEPGTHRIYNLGNGAGFSVREVIETARRVTGHPIPTVEAPRRAGDPPVLVASSERIREELGWQPRKPDLETIIADAWAWMQAYPQGYPDE</sequence>
<keyword evidence="8 10" id="KW-0413">Isomerase</keyword>
<dbReference type="InParanoid" id="D1C4N7"/>
<dbReference type="PANTHER" id="PTHR43725:SF53">
    <property type="entry name" value="UDP-ARABINOSE 4-EPIMERASE 1"/>
    <property type="match status" value="1"/>
</dbReference>
<dbReference type="Pfam" id="PF01370">
    <property type="entry name" value="Epimerase"/>
    <property type="match status" value="1"/>
</dbReference>
<comment type="similarity">
    <text evidence="4 10">Belongs to the NAD(P)-dependent epimerase/dehydratase family.</text>
</comment>
<dbReference type="GO" id="GO:0003978">
    <property type="term" value="F:UDP-glucose 4-epimerase activity"/>
    <property type="evidence" value="ECO:0007669"/>
    <property type="project" value="UniProtKB-UniRule"/>
</dbReference>